<dbReference type="EMBL" id="JARAKH010000021">
    <property type="protein sequence ID" value="KAK8392927.1"/>
    <property type="molecule type" value="Genomic_DNA"/>
</dbReference>
<dbReference type="Proteomes" id="UP001487740">
    <property type="component" value="Unassembled WGS sequence"/>
</dbReference>
<protein>
    <submittedName>
        <fullName evidence="2">Uncharacterized protein</fullName>
    </submittedName>
</protein>
<accession>A0AAW0U3H4</accession>
<feature type="compositionally biased region" description="Polar residues" evidence="1">
    <location>
        <begin position="26"/>
        <end position="37"/>
    </location>
</feature>
<sequence length="165" mass="17908">MREEAPQAARHYLQQQQQQHPPPPATTMSSISASRVPTRSYLRTAGNVVVRRKEKRCAGCDNLAGSVESHVDSDHRCISITLKSRCEAVEVPYTRPGVTPLTTVQVPVKILHCASGAVKGSGSAPDHTGFIHALLRRELRQLNRESLGGITAADCMRPDHAPSLA</sequence>
<dbReference type="AlphaFoldDB" id="A0AAW0U3H4"/>
<keyword evidence="3" id="KW-1185">Reference proteome</keyword>
<reference evidence="2 3" key="1">
    <citation type="submission" date="2023-03" db="EMBL/GenBank/DDBJ databases">
        <title>High-quality genome of Scylla paramamosain provides insights in environmental adaptation.</title>
        <authorList>
            <person name="Zhang L."/>
        </authorList>
    </citation>
    <scope>NUCLEOTIDE SEQUENCE [LARGE SCALE GENOMIC DNA]</scope>
    <source>
        <strain evidence="2">LZ_2023a</strain>
        <tissue evidence="2">Muscle</tissue>
    </source>
</reference>
<feature type="region of interest" description="Disordered" evidence="1">
    <location>
        <begin position="1"/>
        <end position="37"/>
    </location>
</feature>
<evidence type="ECO:0000313" key="2">
    <source>
        <dbReference type="EMBL" id="KAK8392927.1"/>
    </source>
</evidence>
<gene>
    <name evidence="2" type="ORF">O3P69_013150</name>
</gene>
<evidence type="ECO:0000256" key="1">
    <source>
        <dbReference type="SAM" id="MobiDB-lite"/>
    </source>
</evidence>
<proteinExistence type="predicted"/>
<organism evidence="2 3">
    <name type="scientific">Scylla paramamosain</name>
    <name type="common">Mud crab</name>
    <dbReference type="NCBI Taxonomy" id="85552"/>
    <lineage>
        <taxon>Eukaryota</taxon>
        <taxon>Metazoa</taxon>
        <taxon>Ecdysozoa</taxon>
        <taxon>Arthropoda</taxon>
        <taxon>Crustacea</taxon>
        <taxon>Multicrustacea</taxon>
        <taxon>Malacostraca</taxon>
        <taxon>Eumalacostraca</taxon>
        <taxon>Eucarida</taxon>
        <taxon>Decapoda</taxon>
        <taxon>Pleocyemata</taxon>
        <taxon>Brachyura</taxon>
        <taxon>Eubrachyura</taxon>
        <taxon>Portunoidea</taxon>
        <taxon>Portunidae</taxon>
        <taxon>Portuninae</taxon>
        <taxon>Scylla</taxon>
    </lineage>
</organism>
<name>A0AAW0U3H4_SCYPA</name>
<evidence type="ECO:0000313" key="3">
    <source>
        <dbReference type="Proteomes" id="UP001487740"/>
    </source>
</evidence>
<comment type="caution">
    <text evidence="2">The sequence shown here is derived from an EMBL/GenBank/DDBJ whole genome shotgun (WGS) entry which is preliminary data.</text>
</comment>